<evidence type="ECO:0000313" key="2">
    <source>
        <dbReference type="EMBL" id="CAG9566880.1"/>
    </source>
</evidence>
<accession>A0A8J2QPV5</accession>
<dbReference type="Proteomes" id="UP000789524">
    <property type="component" value="Unassembled WGS sequence"/>
</dbReference>
<feature type="region of interest" description="Disordered" evidence="1">
    <location>
        <begin position="1"/>
        <end position="21"/>
    </location>
</feature>
<evidence type="ECO:0000256" key="1">
    <source>
        <dbReference type="SAM" id="MobiDB-lite"/>
    </source>
</evidence>
<feature type="compositionally biased region" description="Basic and acidic residues" evidence="1">
    <location>
        <begin position="65"/>
        <end position="78"/>
    </location>
</feature>
<gene>
    <name evidence="2" type="ORF">DCHRY22_LOCUS7456</name>
</gene>
<keyword evidence="3" id="KW-1185">Reference proteome</keyword>
<evidence type="ECO:0000313" key="3">
    <source>
        <dbReference type="Proteomes" id="UP000789524"/>
    </source>
</evidence>
<dbReference type="AlphaFoldDB" id="A0A8J2QPV5"/>
<feature type="compositionally biased region" description="Pro residues" evidence="1">
    <location>
        <begin position="1"/>
        <end position="13"/>
    </location>
</feature>
<proteinExistence type="predicted"/>
<comment type="caution">
    <text evidence="2">The sequence shown here is derived from an EMBL/GenBank/DDBJ whole genome shotgun (WGS) entry which is preliminary data.</text>
</comment>
<protein>
    <submittedName>
        <fullName evidence="2">(African queen) hypothetical protein</fullName>
    </submittedName>
</protein>
<dbReference type="EMBL" id="CAKASE010000057">
    <property type="protein sequence ID" value="CAG9566880.1"/>
    <property type="molecule type" value="Genomic_DNA"/>
</dbReference>
<reference evidence="2" key="1">
    <citation type="submission" date="2021-09" db="EMBL/GenBank/DDBJ databases">
        <authorList>
            <person name="Martin H S."/>
        </authorList>
    </citation>
    <scope>NUCLEOTIDE SEQUENCE</scope>
</reference>
<organism evidence="2 3">
    <name type="scientific">Danaus chrysippus</name>
    <name type="common">African queen</name>
    <dbReference type="NCBI Taxonomy" id="151541"/>
    <lineage>
        <taxon>Eukaryota</taxon>
        <taxon>Metazoa</taxon>
        <taxon>Ecdysozoa</taxon>
        <taxon>Arthropoda</taxon>
        <taxon>Hexapoda</taxon>
        <taxon>Insecta</taxon>
        <taxon>Pterygota</taxon>
        <taxon>Neoptera</taxon>
        <taxon>Endopterygota</taxon>
        <taxon>Lepidoptera</taxon>
        <taxon>Glossata</taxon>
        <taxon>Ditrysia</taxon>
        <taxon>Papilionoidea</taxon>
        <taxon>Nymphalidae</taxon>
        <taxon>Danainae</taxon>
        <taxon>Danaini</taxon>
        <taxon>Danaina</taxon>
        <taxon>Danaus</taxon>
        <taxon>Anosia</taxon>
    </lineage>
</organism>
<sequence length="78" mass="8703">MPRPPSHPVPLTPTPTDRDRRTGLRSLLYLLATLISTRVRIKKNALPRISQGLLAGLPGRSSGYSRDRLRPPEHPSRS</sequence>
<feature type="region of interest" description="Disordered" evidence="1">
    <location>
        <begin position="47"/>
        <end position="78"/>
    </location>
</feature>
<name>A0A8J2QPV5_9NEOP</name>